<name>A0A9P0PUD7_ACAOB</name>
<accession>A0A9P0PUD7</accession>
<feature type="compositionally biased region" description="Low complexity" evidence="1">
    <location>
        <begin position="1"/>
        <end position="25"/>
    </location>
</feature>
<sequence length="126" mass="13161">MGPATTPTGGVGGPTTPSPVGGATVAPPMGGETVGGAAGGPAPQPGSVDLSQQPSSAQAILRPSDQGTVYQDSYVSFLNQTPGTTFWIFLFCYVFRVIDIKKPIPLGFENFFALITVLFHLMEKMR</sequence>
<protein>
    <submittedName>
        <fullName evidence="2">Uncharacterized protein</fullName>
    </submittedName>
</protein>
<feature type="compositionally biased region" description="Polar residues" evidence="1">
    <location>
        <begin position="49"/>
        <end position="58"/>
    </location>
</feature>
<gene>
    <name evidence="2" type="ORF">ACAOBT_LOCUS24862</name>
</gene>
<evidence type="ECO:0000313" key="3">
    <source>
        <dbReference type="Proteomes" id="UP001152888"/>
    </source>
</evidence>
<proteinExistence type="predicted"/>
<comment type="caution">
    <text evidence="2">The sequence shown here is derived from an EMBL/GenBank/DDBJ whole genome shotgun (WGS) entry which is preliminary data.</text>
</comment>
<reference evidence="2" key="1">
    <citation type="submission" date="2022-03" db="EMBL/GenBank/DDBJ databases">
        <authorList>
            <person name="Sayadi A."/>
        </authorList>
    </citation>
    <scope>NUCLEOTIDE SEQUENCE</scope>
</reference>
<evidence type="ECO:0000313" key="2">
    <source>
        <dbReference type="EMBL" id="CAH1999215.1"/>
    </source>
</evidence>
<feature type="region of interest" description="Disordered" evidence="1">
    <location>
        <begin position="1"/>
        <end position="58"/>
    </location>
</feature>
<dbReference type="EMBL" id="CAKOFQ010007359">
    <property type="protein sequence ID" value="CAH1999215.1"/>
    <property type="molecule type" value="Genomic_DNA"/>
</dbReference>
<organism evidence="2 3">
    <name type="scientific">Acanthoscelides obtectus</name>
    <name type="common">Bean weevil</name>
    <name type="synonym">Bruchus obtectus</name>
    <dbReference type="NCBI Taxonomy" id="200917"/>
    <lineage>
        <taxon>Eukaryota</taxon>
        <taxon>Metazoa</taxon>
        <taxon>Ecdysozoa</taxon>
        <taxon>Arthropoda</taxon>
        <taxon>Hexapoda</taxon>
        <taxon>Insecta</taxon>
        <taxon>Pterygota</taxon>
        <taxon>Neoptera</taxon>
        <taxon>Endopterygota</taxon>
        <taxon>Coleoptera</taxon>
        <taxon>Polyphaga</taxon>
        <taxon>Cucujiformia</taxon>
        <taxon>Chrysomeloidea</taxon>
        <taxon>Chrysomelidae</taxon>
        <taxon>Bruchinae</taxon>
        <taxon>Bruchini</taxon>
        <taxon>Acanthoscelides</taxon>
    </lineage>
</organism>
<keyword evidence="3" id="KW-1185">Reference proteome</keyword>
<dbReference type="AlphaFoldDB" id="A0A9P0PUD7"/>
<dbReference type="Proteomes" id="UP001152888">
    <property type="component" value="Unassembled WGS sequence"/>
</dbReference>
<evidence type="ECO:0000256" key="1">
    <source>
        <dbReference type="SAM" id="MobiDB-lite"/>
    </source>
</evidence>